<feature type="region of interest" description="Disordered" evidence="5">
    <location>
        <begin position="117"/>
        <end position="136"/>
    </location>
</feature>
<organism evidence="8 9">
    <name type="scientific">Nocardia kruczakiae</name>
    <dbReference type="NCBI Taxonomy" id="261477"/>
    <lineage>
        <taxon>Bacteria</taxon>
        <taxon>Bacillati</taxon>
        <taxon>Actinomycetota</taxon>
        <taxon>Actinomycetes</taxon>
        <taxon>Mycobacteriales</taxon>
        <taxon>Nocardiaceae</taxon>
        <taxon>Nocardia</taxon>
    </lineage>
</organism>
<evidence type="ECO:0000313" key="9">
    <source>
        <dbReference type="Proteomes" id="UP001251217"/>
    </source>
</evidence>
<comment type="caution">
    <text evidence="8">The sequence shown here is derived from an EMBL/GenBank/DDBJ whole genome shotgun (WGS) entry which is preliminary data.</text>
</comment>
<dbReference type="Pfam" id="PF00501">
    <property type="entry name" value="AMP-binding"/>
    <property type="match status" value="1"/>
</dbReference>
<gene>
    <name evidence="8" type="ORF">J2W56_001555</name>
</gene>
<comment type="similarity">
    <text evidence="1">Belongs to the ATP-dependent AMP-binding enzyme family.</text>
</comment>
<evidence type="ECO:0000256" key="5">
    <source>
        <dbReference type="SAM" id="MobiDB-lite"/>
    </source>
</evidence>
<dbReference type="EMBL" id="JAVDWW010000002">
    <property type="protein sequence ID" value="MDR7167836.1"/>
    <property type="molecule type" value="Genomic_DNA"/>
</dbReference>
<evidence type="ECO:0000256" key="4">
    <source>
        <dbReference type="ARBA" id="ARBA00023098"/>
    </source>
</evidence>
<dbReference type="GO" id="GO:0016874">
    <property type="term" value="F:ligase activity"/>
    <property type="evidence" value="ECO:0007669"/>
    <property type="project" value="UniProtKB-KW"/>
</dbReference>
<evidence type="ECO:0000259" key="6">
    <source>
        <dbReference type="Pfam" id="PF00501"/>
    </source>
</evidence>
<proteinExistence type="inferred from homology"/>
<reference evidence="8 9" key="1">
    <citation type="submission" date="2023-07" db="EMBL/GenBank/DDBJ databases">
        <title>Sorghum-associated microbial communities from plants grown in Nebraska, USA.</title>
        <authorList>
            <person name="Schachtman D."/>
        </authorList>
    </citation>
    <scope>NUCLEOTIDE SEQUENCE [LARGE SCALE GENOMIC DNA]</scope>
    <source>
        <strain evidence="8 9">4272</strain>
    </source>
</reference>
<dbReference type="Gene3D" id="3.30.300.30">
    <property type="match status" value="1"/>
</dbReference>
<dbReference type="RefSeq" id="WP_310399410.1">
    <property type="nucleotide sequence ID" value="NZ_JAVDWW010000002.1"/>
</dbReference>
<dbReference type="Proteomes" id="UP001251217">
    <property type="component" value="Unassembled WGS sequence"/>
</dbReference>
<feature type="domain" description="AMP-binding enzyme C-terminal" evidence="7">
    <location>
        <begin position="455"/>
        <end position="561"/>
    </location>
</feature>
<feature type="domain" description="AMP-dependent synthetase/ligase" evidence="6">
    <location>
        <begin position="11"/>
        <end position="411"/>
    </location>
</feature>
<keyword evidence="2 8" id="KW-0436">Ligase</keyword>
<evidence type="ECO:0000313" key="8">
    <source>
        <dbReference type="EMBL" id="MDR7167836.1"/>
    </source>
</evidence>
<keyword evidence="4" id="KW-0443">Lipid metabolism</keyword>
<evidence type="ECO:0000256" key="3">
    <source>
        <dbReference type="ARBA" id="ARBA00022832"/>
    </source>
</evidence>
<dbReference type="CDD" id="cd05931">
    <property type="entry name" value="FAAL"/>
    <property type="match status" value="1"/>
</dbReference>
<dbReference type="InterPro" id="IPR042099">
    <property type="entry name" value="ANL_N_sf"/>
</dbReference>
<keyword evidence="3" id="KW-0276">Fatty acid metabolism</keyword>
<dbReference type="Pfam" id="PF23024">
    <property type="entry name" value="AMP-dom_DIP2-like"/>
    <property type="match status" value="1"/>
</dbReference>
<evidence type="ECO:0000256" key="1">
    <source>
        <dbReference type="ARBA" id="ARBA00006432"/>
    </source>
</evidence>
<sequence>MTDRLAAAVAARAAEAPDDPAFTALSHPGGRQIADTVTTSELHRAAGALAAAIRERTAPGDRVAIQCEHGLDYVVAFLGCLYSARTAVPLFPDTVRHHAGRLGTILGDAEPRLRLVSPGSAQPMPGARGPDADRPPHGELLTVDAHARTDDVRVDSVGAHPAYLQYTSGSTTSPAGVCVSHPNLAAALDQLHGALAPADDGPMVNWLPFFHDMGLVFALALPLYLGVHAITLPPADFAKRPIRWLRACSDYRAVATASPNFGLTLAVSGTDARERDGLDLSPLDLLLNGAEPIRATALGAFTRTFAPYGFRHRAHTAGYGLAEATLPVTISRPAAEPVCVEFDRAALSSGRAIVASERHALGGRADGLALVDCGRPAGQTVRIVDPITLTPRDDGAVGEIWVQGPNVGAGYAGLRDRTAATFGAVLPGRPGTWLRTGDLGFVHNGGLYVAGRLRDTIIIDGRNHFPADIEATAADSAPELRPGHIVAFGLETGAREDLVIVAEVGKQPADATEIARRVRIAVTTVHGISPTEVVLVPRGAIPKTSSGKVRRVECRTRYRAGEFGGGFGTEAVTLRATSGRIAAE</sequence>
<accession>A0ABU1XBD3</accession>
<dbReference type="PANTHER" id="PTHR22754:SF32">
    <property type="entry name" value="DISCO-INTERACTING PROTEIN 2"/>
    <property type="match status" value="1"/>
</dbReference>
<keyword evidence="9" id="KW-1185">Reference proteome</keyword>
<dbReference type="Gene3D" id="3.40.50.12780">
    <property type="entry name" value="N-terminal domain of ligase-like"/>
    <property type="match status" value="1"/>
</dbReference>
<name>A0ABU1XBD3_9NOCA</name>
<dbReference type="InterPro" id="IPR045851">
    <property type="entry name" value="AMP-bd_C_sf"/>
</dbReference>
<dbReference type="InterPro" id="IPR040097">
    <property type="entry name" value="FAAL/FAAC"/>
</dbReference>
<dbReference type="PANTHER" id="PTHR22754">
    <property type="entry name" value="DISCO-INTERACTING PROTEIN 2 DIP2 -RELATED"/>
    <property type="match status" value="1"/>
</dbReference>
<protein>
    <submittedName>
        <fullName evidence="8">Fatty acid CoA ligase FadD32</fullName>
    </submittedName>
</protein>
<evidence type="ECO:0000256" key="2">
    <source>
        <dbReference type="ARBA" id="ARBA00022598"/>
    </source>
</evidence>
<dbReference type="SUPFAM" id="SSF56801">
    <property type="entry name" value="Acetyl-CoA synthetase-like"/>
    <property type="match status" value="1"/>
</dbReference>
<evidence type="ECO:0000259" key="7">
    <source>
        <dbReference type="Pfam" id="PF23024"/>
    </source>
</evidence>
<dbReference type="InterPro" id="IPR025110">
    <property type="entry name" value="AMP-bd_C"/>
</dbReference>
<dbReference type="InterPro" id="IPR000873">
    <property type="entry name" value="AMP-dep_synth/lig_dom"/>
</dbReference>